<proteinExistence type="predicted"/>
<keyword evidence="7" id="KW-0012">Acyltransferase</keyword>
<feature type="transmembrane region" description="Helical" evidence="9">
    <location>
        <begin position="279"/>
        <end position="302"/>
    </location>
</feature>
<comment type="caution">
    <text evidence="10">The sequence shown here is derived from an EMBL/GenBank/DDBJ whole genome shotgun (WGS) entry which is preliminary data.</text>
</comment>
<keyword evidence="4" id="KW-0256">Endoplasmic reticulum</keyword>
<dbReference type="Proteomes" id="UP000316079">
    <property type="component" value="Unassembled WGS sequence"/>
</dbReference>
<dbReference type="PANTHER" id="PTHR13906">
    <property type="entry name" value="PORCUPINE"/>
    <property type="match status" value="1"/>
</dbReference>
<keyword evidence="3 9" id="KW-0812">Transmembrane</keyword>
<evidence type="ECO:0000256" key="3">
    <source>
        <dbReference type="ARBA" id="ARBA00022692"/>
    </source>
</evidence>
<dbReference type="AlphaFoldDB" id="A0A553MRP2"/>
<evidence type="ECO:0000313" key="10">
    <source>
        <dbReference type="EMBL" id="TRY55856.1"/>
    </source>
</evidence>
<accession>A0A553MRP2</accession>
<feature type="transmembrane region" description="Helical" evidence="9">
    <location>
        <begin position="236"/>
        <end position="259"/>
    </location>
</feature>
<dbReference type="GO" id="GO:0005789">
    <property type="term" value="C:endoplasmic reticulum membrane"/>
    <property type="evidence" value="ECO:0007669"/>
    <property type="project" value="UniProtKB-SubCell"/>
</dbReference>
<evidence type="ECO:0000256" key="9">
    <source>
        <dbReference type="SAM" id="Phobius"/>
    </source>
</evidence>
<comment type="subcellular location">
    <subcellularLocation>
        <location evidence="1">Endoplasmic reticulum membrane</location>
        <topology evidence="1">Multi-pass membrane protein</topology>
    </subcellularLocation>
</comment>
<feature type="transmembrane region" description="Helical" evidence="9">
    <location>
        <begin position="133"/>
        <end position="154"/>
    </location>
</feature>
<dbReference type="Pfam" id="PF03062">
    <property type="entry name" value="MBOAT"/>
    <property type="match status" value="1"/>
</dbReference>
<dbReference type="GO" id="GO:0030258">
    <property type="term" value="P:lipid modification"/>
    <property type="evidence" value="ECO:0007669"/>
    <property type="project" value="TreeGrafter"/>
</dbReference>
<organism evidence="10 11">
    <name type="scientific">Danionella cerebrum</name>
    <dbReference type="NCBI Taxonomy" id="2873325"/>
    <lineage>
        <taxon>Eukaryota</taxon>
        <taxon>Metazoa</taxon>
        <taxon>Chordata</taxon>
        <taxon>Craniata</taxon>
        <taxon>Vertebrata</taxon>
        <taxon>Euteleostomi</taxon>
        <taxon>Actinopterygii</taxon>
        <taxon>Neopterygii</taxon>
        <taxon>Teleostei</taxon>
        <taxon>Ostariophysi</taxon>
        <taxon>Cypriniformes</taxon>
        <taxon>Danionidae</taxon>
        <taxon>Danioninae</taxon>
        <taxon>Danionella</taxon>
    </lineage>
</organism>
<evidence type="ECO:0000256" key="2">
    <source>
        <dbReference type="ARBA" id="ARBA00022679"/>
    </source>
</evidence>
<protein>
    <submittedName>
        <fullName evidence="10">Uncharacterized protein</fullName>
    </submittedName>
</protein>
<feature type="non-terminal residue" evidence="10">
    <location>
        <position position="337"/>
    </location>
</feature>
<evidence type="ECO:0000256" key="6">
    <source>
        <dbReference type="ARBA" id="ARBA00023136"/>
    </source>
</evidence>
<dbReference type="STRING" id="623744.A0A553MRP2"/>
<evidence type="ECO:0000313" key="11">
    <source>
        <dbReference type="Proteomes" id="UP000316079"/>
    </source>
</evidence>
<gene>
    <name evidence="10" type="ORF">DNTS_035053</name>
</gene>
<keyword evidence="6 9" id="KW-0472">Membrane</keyword>
<name>A0A553MRP2_9TELE</name>
<dbReference type="InterPro" id="IPR049941">
    <property type="entry name" value="LPLAT_7/PORCN-like"/>
</dbReference>
<dbReference type="EMBL" id="SRMA01027307">
    <property type="protein sequence ID" value="TRY55856.1"/>
    <property type="molecule type" value="Genomic_DNA"/>
</dbReference>
<evidence type="ECO:0000256" key="7">
    <source>
        <dbReference type="ARBA" id="ARBA00023315"/>
    </source>
</evidence>
<evidence type="ECO:0000256" key="5">
    <source>
        <dbReference type="ARBA" id="ARBA00022989"/>
    </source>
</evidence>
<dbReference type="InterPro" id="IPR004299">
    <property type="entry name" value="MBOAT_fam"/>
</dbReference>
<sequence>MGPMMVISQKITSLAFEIHDGLMKREEHLKPSQKYLAVRKKPSLLEYLSYNCNFMGILAGPTCSYNDYIGFIEGRCYEAKHLESNGKENGKVKQIDPSPKRDVIEKVLTCAVCLLIYLVIHSACPTDRVTDDAFMASTPYYVQILYLYISMLSLRPKYYFVWTLADAINNAAGFGFNGYNTDGNPKWDKLSNLRILNIEFATSFKMFLDNWNIQTAQWLKRVCYERCPYNPTAATFLLSAIWHGVYPGYYLTFVTGIAVRHNVRQHFLGSSSLKIIYDIITWFSTQIAICYTVVPFVLLAVGPSLKFYRRKKQQENPSSSQNCLTSSESNCNQKHKD</sequence>
<keyword evidence="2" id="KW-0808">Transferase</keyword>
<keyword evidence="11" id="KW-1185">Reference proteome</keyword>
<dbReference type="PANTHER" id="PTHR13906:SF7">
    <property type="entry name" value="LYSOPHOSPHOLIPID ACYLTRANSFERASE 2"/>
    <property type="match status" value="1"/>
</dbReference>
<feature type="transmembrane region" description="Helical" evidence="9">
    <location>
        <begin position="103"/>
        <end position="121"/>
    </location>
</feature>
<evidence type="ECO:0000256" key="4">
    <source>
        <dbReference type="ARBA" id="ARBA00022824"/>
    </source>
</evidence>
<evidence type="ECO:0000256" key="8">
    <source>
        <dbReference type="SAM" id="MobiDB-lite"/>
    </source>
</evidence>
<evidence type="ECO:0000256" key="1">
    <source>
        <dbReference type="ARBA" id="ARBA00004477"/>
    </source>
</evidence>
<dbReference type="GO" id="GO:0016746">
    <property type="term" value="F:acyltransferase activity"/>
    <property type="evidence" value="ECO:0007669"/>
    <property type="project" value="UniProtKB-KW"/>
</dbReference>
<feature type="region of interest" description="Disordered" evidence="8">
    <location>
        <begin position="313"/>
        <end position="337"/>
    </location>
</feature>
<feature type="compositionally biased region" description="Polar residues" evidence="8">
    <location>
        <begin position="315"/>
        <end position="337"/>
    </location>
</feature>
<dbReference type="OrthoDB" id="286734at2759"/>
<keyword evidence="5 9" id="KW-1133">Transmembrane helix</keyword>
<reference evidence="10 11" key="1">
    <citation type="journal article" date="2019" name="Sci. Data">
        <title>Hybrid genome assembly and annotation of Danionella translucida.</title>
        <authorList>
            <person name="Kadobianskyi M."/>
            <person name="Schulze L."/>
            <person name="Schuelke M."/>
            <person name="Judkewitz B."/>
        </authorList>
    </citation>
    <scope>NUCLEOTIDE SEQUENCE [LARGE SCALE GENOMIC DNA]</scope>
    <source>
        <strain evidence="10 11">Bolton</strain>
    </source>
</reference>